<feature type="compositionally biased region" description="Polar residues" evidence="1">
    <location>
        <begin position="226"/>
        <end position="244"/>
    </location>
</feature>
<evidence type="ECO:0008006" key="4">
    <source>
        <dbReference type="Google" id="ProtNLM"/>
    </source>
</evidence>
<feature type="compositionally biased region" description="Polar residues" evidence="1">
    <location>
        <begin position="200"/>
        <end position="217"/>
    </location>
</feature>
<dbReference type="Proteomes" id="UP000697127">
    <property type="component" value="Unassembled WGS sequence"/>
</dbReference>
<sequence>MVSDSTFSYIHMNYQSNVLFLEEWENQKLKWDDVEIIGGDIIQQHDNLLQQFLSQNDEPETDITVMNKNNPMFNASYANRSKQKNRTLNWKDVDLNAFNPKINQKNQIHDKTILKKPNLGRYPINSDINEILGIAGSSSELDIYGTSIDDDGINGNKTLLHLDVNSDDEYDIDTNNIIPNRKLSNPDMSRSFSHQLHTPIVNNTTSIPNFQGSSHRSISQRKRQINDTSSRNSSYNTPGHRNIR</sequence>
<feature type="region of interest" description="Disordered" evidence="1">
    <location>
        <begin position="200"/>
        <end position="244"/>
    </location>
</feature>
<evidence type="ECO:0000313" key="2">
    <source>
        <dbReference type="EMBL" id="KAG0686607.1"/>
    </source>
</evidence>
<gene>
    <name evidence="2" type="ORF">C6P40_003722</name>
</gene>
<comment type="caution">
    <text evidence="2">The sequence shown here is derived from an EMBL/GenBank/DDBJ whole genome shotgun (WGS) entry which is preliminary data.</text>
</comment>
<keyword evidence="3" id="KW-1185">Reference proteome</keyword>
<accession>A0A9P6WGP0</accession>
<dbReference type="AlphaFoldDB" id="A0A9P6WGP0"/>
<proteinExistence type="predicted"/>
<dbReference type="EMBL" id="PUHW01000431">
    <property type="protein sequence ID" value="KAG0686607.1"/>
    <property type="molecule type" value="Genomic_DNA"/>
</dbReference>
<evidence type="ECO:0000313" key="3">
    <source>
        <dbReference type="Proteomes" id="UP000697127"/>
    </source>
</evidence>
<evidence type="ECO:0000256" key="1">
    <source>
        <dbReference type="SAM" id="MobiDB-lite"/>
    </source>
</evidence>
<name>A0A9P6WGP0_9ASCO</name>
<protein>
    <recommendedName>
        <fullName evidence="4">Anaphase-promoting complex subunit 13</fullName>
    </recommendedName>
</protein>
<reference evidence="2" key="1">
    <citation type="submission" date="2020-11" db="EMBL/GenBank/DDBJ databases">
        <title>Kefir isolates.</title>
        <authorList>
            <person name="Marcisauskas S."/>
            <person name="Kim Y."/>
            <person name="Blasche S."/>
        </authorList>
    </citation>
    <scope>NUCLEOTIDE SEQUENCE</scope>
    <source>
        <strain evidence="2">Olga-1</strain>
    </source>
</reference>
<dbReference type="OrthoDB" id="4023481at2759"/>
<organism evidence="2 3">
    <name type="scientific">Pichia californica</name>
    <dbReference type="NCBI Taxonomy" id="460514"/>
    <lineage>
        <taxon>Eukaryota</taxon>
        <taxon>Fungi</taxon>
        <taxon>Dikarya</taxon>
        <taxon>Ascomycota</taxon>
        <taxon>Saccharomycotina</taxon>
        <taxon>Pichiomycetes</taxon>
        <taxon>Pichiales</taxon>
        <taxon>Pichiaceae</taxon>
        <taxon>Pichia</taxon>
    </lineage>
</organism>